<dbReference type="EMBL" id="NJIH01000012">
    <property type="protein sequence ID" value="OWT55603.1"/>
    <property type="molecule type" value="Genomic_DNA"/>
</dbReference>
<evidence type="ECO:0000313" key="4">
    <source>
        <dbReference type="EMBL" id="OWT55603.1"/>
    </source>
</evidence>
<dbReference type="PANTHER" id="PTHR30344:SF1">
    <property type="entry name" value="6-PHOSPHOGLUCONOLACTONASE"/>
    <property type="match status" value="1"/>
</dbReference>
<evidence type="ECO:0000256" key="1">
    <source>
        <dbReference type="ARBA" id="ARBA00005564"/>
    </source>
</evidence>
<sequence>MSAPAHGAHAAQPQEAQPQEPLPTGGAGSYFAYVGSRTTRERNARGKGISVFRYDPGRAALTLLQEFGGLVNPSFLAIDRAQRHLYTVHGDSRQVSSFDIGEDGRIALLNTQDTGGTNPVHLALDPSERFLVVSNHLSSSLAVLPISPEGRIGTVAQTLRLEGPAGPHRIEQPHSKPHFNPFDPAGRHVLVPDKGLDRVFCLAFEEGRLRPVSYAVCREHAGPRNLVFHPRLPLAYVVNELDSTVTSYRYEPGTARLEPLQIIPTLPQSYTGNSRASGVVVDPAGRFLYASNRGLDSIAMYAIDAASGWLEFLGVQDALGATPRFITLDPDGRSLFVAHEDSDGIAVFHVDPDSGALRLAAPVVPVGSPVSVVFKTAASSSVSSISRRQA</sequence>
<dbReference type="GO" id="GO:0006006">
    <property type="term" value="P:glucose metabolic process"/>
    <property type="evidence" value="ECO:0007669"/>
    <property type="project" value="UniProtKB-KW"/>
</dbReference>
<dbReference type="InterPro" id="IPR019405">
    <property type="entry name" value="Lactonase_7-beta_prop"/>
</dbReference>
<dbReference type="InterPro" id="IPR050282">
    <property type="entry name" value="Cycloisomerase_2"/>
</dbReference>
<dbReference type="InterPro" id="IPR015943">
    <property type="entry name" value="WD40/YVTN_repeat-like_dom_sf"/>
</dbReference>
<organism evidence="4 5">
    <name type="scientific">Candidimonas nitroreducens</name>
    <dbReference type="NCBI Taxonomy" id="683354"/>
    <lineage>
        <taxon>Bacteria</taxon>
        <taxon>Pseudomonadati</taxon>
        <taxon>Pseudomonadota</taxon>
        <taxon>Betaproteobacteria</taxon>
        <taxon>Burkholderiales</taxon>
        <taxon>Alcaligenaceae</taxon>
        <taxon>Candidimonas</taxon>
    </lineage>
</organism>
<keyword evidence="5" id="KW-1185">Reference proteome</keyword>
<dbReference type="Gene3D" id="2.130.10.10">
    <property type="entry name" value="YVTN repeat-like/Quinoprotein amine dehydrogenase"/>
    <property type="match status" value="1"/>
</dbReference>
<dbReference type="SUPFAM" id="SSF51004">
    <property type="entry name" value="C-terminal (heme d1) domain of cytochrome cd1-nitrite reductase"/>
    <property type="match status" value="1"/>
</dbReference>
<feature type="region of interest" description="Disordered" evidence="3">
    <location>
        <begin position="1"/>
        <end position="29"/>
    </location>
</feature>
<keyword evidence="2" id="KW-0313">Glucose metabolism</keyword>
<evidence type="ECO:0000256" key="3">
    <source>
        <dbReference type="SAM" id="MobiDB-lite"/>
    </source>
</evidence>
<evidence type="ECO:0000313" key="5">
    <source>
        <dbReference type="Proteomes" id="UP000214603"/>
    </source>
</evidence>
<gene>
    <name evidence="4" type="ORF">CEY11_19895</name>
</gene>
<feature type="compositionally biased region" description="Low complexity" evidence="3">
    <location>
        <begin position="1"/>
        <end position="19"/>
    </location>
</feature>
<evidence type="ECO:0000256" key="2">
    <source>
        <dbReference type="ARBA" id="ARBA00022526"/>
    </source>
</evidence>
<name>A0A225M5S5_9BURK</name>
<dbReference type="RefSeq" id="WP_088605176.1">
    <property type="nucleotide sequence ID" value="NZ_NJIH01000012.1"/>
</dbReference>
<dbReference type="Pfam" id="PF10282">
    <property type="entry name" value="Lactonase"/>
    <property type="match status" value="1"/>
</dbReference>
<dbReference type="AlphaFoldDB" id="A0A225M5S5"/>
<protein>
    <submittedName>
        <fullName evidence="4">Hemagglutinin</fullName>
    </submittedName>
</protein>
<comment type="caution">
    <text evidence="4">The sequence shown here is derived from an EMBL/GenBank/DDBJ whole genome shotgun (WGS) entry which is preliminary data.</text>
</comment>
<keyword evidence="2" id="KW-0119">Carbohydrate metabolism</keyword>
<dbReference type="Proteomes" id="UP000214603">
    <property type="component" value="Unassembled WGS sequence"/>
</dbReference>
<accession>A0A225M5S5</accession>
<dbReference type="PANTHER" id="PTHR30344">
    <property type="entry name" value="6-PHOSPHOGLUCONOLACTONASE-RELATED"/>
    <property type="match status" value="1"/>
</dbReference>
<dbReference type="GO" id="GO:0017057">
    <property type="term" value="F:6-phosphogluconolactonase activity"/>
    <property type="evidence" value="ECO:0007669"/>
    <property type="project" value="TreeGrafter"/>
</dbReference>
<dbReference type="OrthoDB" id="9790815at2"/>
<dbReference type="GO" id="GO:0005829">
    <property type="term" value="C:cytosol"/>
    <property type="evidence" value="ECO:0007669"/>
    <property type="project" value="TreeGrafter"/>
</dbReference>
<comment type="similarity">
    <text evidence="1">Belongs to the cycloisomerase 2 family.</text>
</comment>
<proteinExistence type="inferred from homology"/>
<reference evidence="5" key="1">
    <citation type="submission" date="2017-06" db="EMBL/GenBank/DDBJ databases">
        <title>Herbaspirillum phytohormonus sp. nov., isolated from the root nodule of Robinia pseudoacacia in lead-zinc mine.</title>
        <authorList>
            <person name="Fan M."/>
            <person name="Lin Y."/>
        </authorList>
    </citation>
    <scope>NUCLEOTIDE SEQUENCE [LARGE SCALE GENOMIC DNA]</scope>
    <source>
        <strain evidence="5">SC-089</strain>
    </source>
</reference>
<dbReference type="InterPro" id="IPR011048">
    <property type="entry name" value="Haem_d1_sf"/>
</dbReference>